<protein>
    <submittedName>
        <fullName evidence="2">Uncharacterized protein</fullName>
    </submittedName>
</protein>
<keyword evidence="3" id="KW-1185">Reference proteome</keyword>
<feature type="compositionally biased region" description="Polar residues" evidence="1">
    <location>
        <begin position="174"/>
        <end position="183"/>
    </location>
</feature>
<evidence type="ECO:0000256" key="1">
    <source>
        <dbReference type="SAM" id="MobiDB-lite"/>
    </source>
</evidence>
<feature type="compositionally biased region" description="Polar residues" evidence="1">
    <location>
        <begin position="314"/>
        <end position="353"/>
    </location>
</feature>
<dbReference type="Proteomes" id="UP001210925">
    <property type="component" value="Unassembled WGS sequence"/>
</dbReference>
<feature type="compositionally biased region" description="Basic residues" evidence="1">
    <location>
        <begin position="163"/>
        <end position="172"/>
    </location>
</feature>
<feature type="region of interest" description="Disordered" evidence="1">
    <location>
        <begin position="253"/>
        <end position="404"/>
    </location>
</feature>
<evidence type="ECO:0000313" key="2">
    <source>
        <dbReference type="EMBL" id="KAJ3253997.1"/>
    </source>
</evidence>
<name>A0AAD5UCE1_9FUNG</name>
<feature type="compositionally biased region" description="Basic and acidic residues" evidence="1">
    <location>
        <begin position="301"/>
        <end position="313"/>
    </location>
</feature>
<gene>
    <name evidence="2" type="ORF">HK103_007601</name>
</gene>
<organism evidence="2 3">
    <name type="scientific">Boothiomyces macroporosus</name>
    <dbReference type="NCBI Taxonomy" id="261099"/>
    <lineage>
        <taxon>Eukaryota</taxon>
        <taxon>Fungi</taxon>
        <taxon>Fungi incertae sedis</taxon>
        <taxon>Chytridiomycota</taxon>
        <taxon>Chytridiomycota incertae sedis</taxon>
        <taxon>Chytridiomycetes</taxon>
        <taxon>Rhizophydiales</taxon>
        <taxon>Terramycetaceae</taxon>
        <taxon>Boothiomyces</taxon>
    </lineage>
</organism>
<feature type="region of interest" description="Disordered" evidence="1">
    <location>
        <begin position="125"/>
        <end position="218"/>
    </location>
</feature>
<feature type="compositionally biased region" description="Polar residues" evidence="1">
    <location>
        <begin position="362"/>
        <end position="374"/>
    </location>
</feature>
<proteinExistence type="predicted"/>
<feature type="compositionally biased region" description="Basic and acidic residues" evidence="1">
    <location>
        <begin position="198"/>
        <end position="208"/>
    </location>
</feature>
<sequence length="433" mass="48670">MALYMRPTTEELLKAKFLKLAPSDGPKVLQKLLKRHAIWLNDQTNQSGIPVLILDTSSNSPDEMDGTFDSWDFTTIKGGKSSRIFSQDVERLYLNTSQNDPSQQSLFSDQMDQYLERQRTAKSITESIETETPTPTPSHPNLPYKGVDDESAVSEAAAQSKIRLLHSKRKKPVQPTTNDQNGAWQGPPGWSIGISAPKDPHKDTKENPFDYGNGFQSEPKKDPFNFKGNELENLNNKNSPFDFKTEMMRKSETNDDHIDDLKTPKNAKESPFDFKNNGFDKLKPGNHLGLNIDNTGSKFSTPEKSHQRVDSRSIFENSLKVNQPNGHSRTGSVNINTRSHTRSDSTTINPRTSSKSHDLSKQSDYIPSRLSSDSAKQDYIPSRLTSHVKQPDSIKPATPPKSVINTRSQNKVYQSIQETLSLIDNLEKLYSSM</sequence>
<dbReference type="EMBL" id="JADGKB010000095">
    <property type="protein sequence ID" value="KAJ3253997.1"/>
    <property type="molecule type" value="Genomic_DNA"/>
</dbReference>
<reference evidence="2" key="1">
    <citation type="submission" date="2020-05" db="EMBL/GenBank/DDBJ databases">
        <title>Phylogenomic resolution of chytrid fungi.</title>
        <authorList>
            <person name="Stajich J.E."/>
            <person name="Amses K."/>
            <person name="Simmons R."/>
            <person name="Seto K."/>
            <person name="Myers J."/>
            <person name="Bonds A."/>
            <person name="Quandt C.A."/>
            <person name="Barry K."/>
            <person name="Liu P."/>
            <person name="Grigoriev I."/>
            <person name="Longcore J.E."/>
            <person name="James T.Y."/>
        </authorList>
    </citation>
    <scope>NUCLEOTIDE SEQUENCE</scope>
    <source>
        <strain evidence="2">PLAUS21</strain>
    </source>
</reference>
<accession>A0AAD5UCE1</accession>
<dbReference type="AlphaFoldDB" id="A0AAD5UCE1"/>
<feature type="compositionally biased region" description="Basic and acidic residues" evidence="1">
    <location>
        <begin position="253"/>
        <end position="283"/>
    </location>
</feature>
<evidence type="ECO:0000313" key="3">
    <source>
        <dbReference type="Proteomes" id="UP001210925"/>
    </source>
</evidence>
<comment type="caution">
    <text evidence="2">The sequence shown here is derived from an EMBL/GenBank/DDBJ whole genome shotgun (WGS) entry which is preliminary data.</text>
</comment>